<sequence length="143" mass="15698">MQAGPAQGWEEWVLEAEGPPAADGPYPQPAFVEDLARWIRDSVRVQAFGWIVATCGIFGPQGSWLTWGGLGGHALPWEAQRLAGWASASLLMLGWATGFLNFVMTSERRCMLYDPCGAWEPAVAKCLFLLPLSWHGLTRVVPK</sequence>
<dbReference type="Proteomes" id="UP001189429">
    <property type="component" value="Unassembled WGS sequence"/>
</dbReference>
<evidence type="ECO:0000256" key="1">
    <source>
        <dbReference type="SAM" id="Phobius"/>
    </source>
</evidence>
<feature type="transmembrane region" description="Helical" evidence="1">
    <location>
        <begin position="82"/>
        <end position="103"/>
    </location>
</feature>
<feature type="transmembrane region" description="Helical" evidence="1">
    <location>
        <begin position="47"/>
        <end position="70"/>
    </location>
</feature>
<gene>
    <name evidence="2" type="ORF">PCOR1329_LOCUS73360</name>
</gene>
<keyword evidence="3" id="KW-1185">Reference proteome</keyword>
<reference evidence="2" key="1">
    <citation type="submission" date="2023-10" db="EMBL/GenBank/DDBJ databases">
        <authorList>
            <person name="Chen Y."/>
            <person name="Shah S."/>
            <person name="Dougan E. K."/>
            <person name="Thang M."/>
            <person name="Chan C."/>
        </authorList>
    </citation>
    <scope>NUCLEOTIDE SEQUENCE [LARGE SCALE GENOMIC DNA]</scope>
</reference>
<keyword evidence="1" id="KW-0472">Membrane</keyword>
<accession>A0ABN9X908</accession>
<evidence type="ECO:0000313" key="2">
    <source>
        <dbReference type="EMBL" id="CAK0894281.1"/>
    </source>
</evidence>
<organism evidence="2 3">
    <name type="scientific">Prorocentrum cordatum</name>
    <dbReference type="NCBI Taxonomy" id="2364126"/>
    <lineage>
        <taxon>Eukaryota</taxon>
        <taxon>Sar</taxon>
        <taxon>Alveolata</taxon>
        <taxon>Dinophyceae</taxon>
        <taxon>Prorocentrales</taxon>
        <taxon>Prorocentraceae</taxon>
        <taxon>Prorocentrum</taxon>
    </lineage>
</organism>
<proteinExistence type="predicted"/>
<comment type="caution">
    <text evidence="2">The sequence shown here is derived from an EMBL/GenBank/DDBJ whole genome shotgun (WGS) entry which is preliminary data.</text>
</comment>
<keyword evidence="1" id="KW-0812">Transmembrane</keyword>
<keyword evidence="1" id="KW-1133">Transmembrane helix</keyword>
<name>A0ABN9X908_9DINO</name>
<evidence type="ECO:0000313" key="3">
    <source>
        <dbReference type="Proteomes" id="UP001189429"/>
    </source>
</evidence>
<protein>
    <submittedName>
        <fullName evidence="2">Uncharacterized protein</fullName>
    </submittedName>
</protein>
<dbReference type="EMBL" id="CAUYUJ010019874">
    <property type="protein sequence ID" value="CAK0894281.1"/>
    <property type="molecule type" value="Genomic_DNA"/>
</dbReference>